<dbReference type="Proteomes" id="UP000694300">
    <property type="component" value="Unassembled WGS sequence"/>
</dbReference>
<proteinExistence type="predicted"/>
<sequence>MQPIVQDFQPHHASLRAAHIVAPPHTLVSNSARLGRLYVGTVRSRAEAHEHAPEVRSLLAGALPAHHQNGAGAALLHLSKLPRVSRASIGGSR</sequence>
<dbReference type="EMBL" id="JADQDF010000001">
    <property type="protein sequence ID" value="MBW0127480.1"/>
    <property type="molecule type" value="Genomic_DNA"/>
</dbReference>
<organism evidence="1 2">
    <name type="scientific">Pseudonocardia oceani</name>
    <dbReference type="NCBI Taxonomy" id="2792013"/>
    <lineage>
        <taxon>Bacteria</taxon>
        <taxon>Bacillati</taxon>
        <taxon>Actinomycetota</taxon>
        <taxon>Actinomycetes</taxon>
        <taxon>Pseudonocardiales</taxon>
        <taxon>Pseudonocardiaceae</taxon>
        <taxon>Pseudonocardia</taxon>
    </lineage>
</organism>
<name>A0ABS6U5H3_9PSEU</name>
<protein>
    <submittedName>
        <fullName evidence="1">Uncharacterized protein</fullName>
    </submittedName>
</protein>
<evidence type="ECO:0000313" key="1">
    <source>
        <dbReference type="EMBL" id="MBW0127480.1"/>
    </source>
</evidence>
<dbReference type="RefSeq" id="WP_218595548.1">
    <property type="nucleotide sequence ID" value="NZ_JADQDE010000056.1"/>
</dbReference>
<comment type="caution">
    <text evidence="1">The sequence shown here is derived from an EMBL/GenBank/DDBJ whole genome shotgun (WGS) entry which is preliminary data.</text>
</comment>
<keyword evidence="2" id="KW-1185">Reference proteome</keyword>
<gene>
    <name evidence="1" type="ORF">I4I82_07260</name>
</gene>
<evidence type="ECO:0000313" key="2">
    <source>
        <dbReference type="Proteomes" id="UP000694300"/>
    </source>
</evidence>
<reference evidence="1 2" key="1">
    <citation type="submission" date="2020-11" db="EMBL/GenBank/DDBJ databases">
        <title>Pseudonocardia abyssalis sp. nov. and Pseudonocardia oceani sp. nov., description and phylogenomic analysis of two novel actinomycetes isolated from the deep Southern Ocean.</title>
        <authorList>
            <person name="Parra J."/>
        </authorList>
    </citation>
    <scope>NUCLEOTIDE SEQUENCE [LARGE SCALE GENOMIC DNA]</scope>
    <source>
        <strain evidence="2">KRD185</strain>
    </source>
</reference>
<accession>A0ABS6U5H3</accession>